<dbReference type="AlphaFoldDB" id="A0A6I4TUA9"/>
<reference evidence="2 3" key="1">
    <citation type="submission" date="2019-12" db="EMBL/GenBank/DDBJ databases">
        <title>Genomic-based taxomic classification of the family Erythrobacteraceae.</title>
        <authorList>
            <person name="Xu L."/>
        </authorList>
    </citation>
    <scope>NUCLEOTIDE SEQUENCE [LARGE SCALE GENOMIC DNA]</scope>
    <source>
        <strain evidence="2 3">S36</strain>
    </source>
</reference>
<dbReference type="RefSeq" id="WP_161391221.1">
    <property type="nucleotide sequence ID" value="NZ_JBHSCP010000001.1"/>
</dbReference>
<gene>
    <name evidence="2" type="ORF">GRI97_10940</name>
</gene>
<comment type="caution">
    <text evidence="2">The sequence shown here is derived from an EMBL/GenBank/DDBJ whole genome shotgun (WGS) entry which is preliminary data.</text>
</comment>
<keyword evidence="1" id="KW-0472">Membrane</keyword>
<name>A0A6I4TUA9_9SPHN</name>
<keyword evidence="1" id="KW-1133">Transmembrane helix</keyword>
<dbReference type="Proteomes" id="UP000469430">
    <property type="component" value="Unassembled WGS sequence"/>
</dbReference>
<keyword evidence="1" id="KW-0812">Transmembrane</keyword>
<evidence type="ECO:0000313" key="2">
    <source>
        <dbReference type="EMBL" id="MXO99504.1"/>
    </source>
</evidence>
<evidence type="ECO:0000256" key="1">
    <source>
        <dbReference type="SAM" id="Phobius"/>
    </source>
</evidence>
<protein>
    <submittedName>
        <fullName evidence="2">Uncharacterized protein</fullName>
    </submittedName>
</protein>
<dbReference type="EMBL" id="WTYJ01000002">
    <property type="protein sequence ID" value="MXO99504.1"/>
    <property type="molecule type" value="Genomic_DNA"/>
</dbReference>
<proteinExistence type="predicted"/>
<accession>A0A6I4TUA9</accession>
<evidence type="ECO:0000313" key="3">
    <source>
        <dbReference type="Proteomes" id="UP000469430"/>
    </source>
</evidence>
<organism evidence="2 3">
    <name type="scientific">Croceibacterium xixiisoli</name>
    <dbReference type="NCBI Taxonomy" id="1476466"/>
    <lineage>
        <taxon>Bacteria</taxon>
        <taxon>Pseudomonadati</taxon>
        <taxon>Pseudomonadota</taxon>
        <taxon>Alphaproteobacteria</taxon>
        <taxon>Sphingomonadales</taxon>
        <taxon>Erythrobacteraceae</taxon>
        <taxon>Croceibacterium</taxon>
    </lineage>
</organism>
<feature type="transmembrane region" description="Helical" evidence="1">
    <location>
        <begin position="31"/>
        <end position="51"/>
    </location>
</feature>
<dbReference type="OrthoDB" id="7509279at2"/>
<sequence length="60" mass="6253">MNALSERQTAKVGMRLGKRVKFVARADLTPAGLLAISALVCGILLSTSVIVKTALDGNGR</sequence>
<keyword evidence="3" id="KW-1185">Reference proteome</keyword>